<organism evidence="2 3">
    <name type="scientific">Hexamita inflata</name>
    <dbReference type="NCBI Taxonomy" id="28002"/>
    <lineage>
        <taxon>Eukaryota</taxon>
        <taxon>Metamonada</taxon>
        <taxon>Diplomonadida</taxon>
        <taxon>Hexamitidae</taxon>
        <taxon>Hexamitinae</taxon>
        <taxon>Hexamita</taxon>
    </lineage>
</organism>
<protein>
    <submittedName>
        <fullName evidence="2">Hypothetical_protein</fullName>
    </submittedName>
</protein>
<evidence type="ECO:0000256" key="1">
    <source>
        <dbReference type="SAM" id="Coils"/>
    </source>
</evidence>
<dbReference type="Proteomes" id="UP001642409">
    <property type="component" value="Unassembled WGS sequence"/>
</dbReference>
<name>A0ABP1GL87_9EUKA</name>
<gene>
    <name evidence="2" type="ORF">HINF_LOCUS344</name>
</gene>
<keyword evidence="3" id="KW-1185">Reference proteome</keyword>
<comment type="caution">
    <text evidence="2">The sequence shown here is derived from an EMBL/GenBank/DDBJ whole genome shotgun (WGS) entry which is preliminary data.</text>
</comment>
<sequence>MQSIFRSNTTQGINPENNCNAENKNVETSFVRMSSFHGQFYQHYLSTNQGYQKLTKHFFVNSDICYGYQAAGQGIQPGLQTVIMLNCKCNGNNLADYNNSKPQIHIETIDDSCRQFTNTERNAGRSVTELTLKVLCEQLKYINIPEAEKNELIFAFIQRKGTPDEEVITTMQICGFDFQQFTEKKGISNERVLLMLMKSNIDPSEYAQQKQISDDEVIIAMLKHGKNTSDFAMKKGISNIHIIYLMMISGFDISTFSNQNSISETQCIEVIIQSKLPIENKIQTIKQYFQLDLQEEQEKINSVLLKNEFELINERAIQFMNNRCREITLELTFKQMVLNQQQNSGLAYVSEISRLKQKIQELEKQLIDQQSQHTRDLSLKLEFYGAELSKTKNYIESMKTQYMKDLKQQQDKYKSQITLLQQSIQDDSQISQQLIDYQKKQFIYEPQNDQFETIENQLQDQYHSLKQQLINEKRDHDEQYTLMLEQLQRKNQRYNEIYKQLAEERTQRLQYFQQLSEKQIEITKQLESRGNEQTSIISQLQTDNQNLQDDLSALKQQIEIINICQYQQRIEKQDRLLQDKDKKIETLTTELQQANVKLLQNRQIDEVLEILKTMTHKE</sequence>
<keyword evidence="1" id="KW-0175">Coiled coil</keyword>
<reference evidence="2 3" key="1">
    <citation type="submission" date="2024-07" db="EMBL/GenBank/DDBJ databases">
        <authorList>
            <person name="Akdeniz Z."/>
        </authorList>
    </citation>
    <scope>NUCLEOTIDE SEQUENCE [LARGE SCALE GENOMIC DNA]</scope>
</reference>
<accession>A0ABP1GL87</accession>
<dbReference type="EMBL" id="CAXDID020000001">
    <property type="protein sequence ID" value="CAL5970404.1"/>
    <property type="molecule type" value="Genomic_DNA"/>
</dbReference>
<evidence type="ECO:0000313" key="2">
    <source>
        <dbReference type="EMBL" id="CAL5970404.1"/>
    </source>
</evidence>
<feature type="coiled-coil region" evidence="1">
    <location>
        <begin position="345"/>
        <end position="372"/>
    </location>
</feature>
<evidence type="ECO:0000313" key="3">
    <source>
        <dbReference type="Proteomes" id="UP001642409"/>
    </source>
</evidence>
<feature type="coiled-coil region" evidence="1">
    <location>
        <begin position="448"/>
        <end position="507"/>
    </location>
</feature>
<proteinExistence type="predicted"/>
<feature type="coiled-coil region" evidence="1">
    <location>
        <begin position="537"/>
        <end position="597"/>
    </location>
</feature>